<dbReference type="EMBL" id="KN050677">
    <property type="protein sequence ID" value="KFL96383.1"/>
    <property type="molecule type" value="Genomic_DNA"/>
</dbReference>
<proteinExistence type="predicted"/>
<evidence type="ECO:0000313" key="1">
    <source>
        <dbReference type="EMBL" id="KFL96383.1"/>
    </source>
</evidence>
<accession>A0AB34NY64</accession>
<evidence type="ECO:0000313" key="2">
    <source>
        <dbReference type="Proteomes" id="UP000030761"/>
    </source>
</evidence>
<gene>
    <name evidence="1" type="ORF">HMPREF5175_01896</name>
</gene>
<dbReference type="Proteomes" id="UP000030761">
    <property type="component" value="Unassembled WGS sequence"/>
</dbReference>
<dbReference type="AlphaFoldDB" id="A0AB34NY64"/>
<protein>
    <submittedName>
        <fullName evidence="1">Uncharacterized protein</fullName>
    </submittedName>
</protein>
<name>A0AB34NY64_LACGS</name>
<reference evidence="1 2" key="1">
    <citation type="submission" date="2010-03" db="EMBL/GenBank/DDBJ databases">
        <title>The Genome Sequence of Lactobacillus gasseri strain SV-16A-US.</title>
        <authorList>
            <consortium name="The Broad Institute Genome Sequencing Platform"/>
            <person name="Ward D."/>
            <person name="Earl A."/>
            <person name="Feldgarden M."/>
            <person name="Gevers D."/>
            <person name="Young S.K."/>
            <person name="Zeng Q."/>
            <person name="Koehrsen M."/>
            <person name="Alvarado L."/>
            <person name="Berlin A."/>
            <person name="Bochicchio J."/>
            <person name="Borenstein D."/>
            <person name="Chapman S.B."/>
            <person name="Chen Z."/>
            <person name="Engels R."/>
            <person name="Freedman E."/>
            <person name="Gellesch M."/>
            <person name="Goldberg J."/>
            <person name="Griggs A."/>
            <person name="Gujja S."/>
            <person name="Heilman E."/>
            <person name="Heiman D."/>
            <person name="Hepburn T."/>
            <person name="Howarth C."/>
            <person name="Jen D."/>
            <person name="Larson L."/>
            <person name="Mehta T."/>
            <person name="Park D."/>
            <person name="Pearson M."/>
            <person name="Roberts A."/>
            <person name="Saif S."/>
            <person name="Shea T."/>
            <person name="Shenoy N."/>
            <person name="Sisk P."/>
            <person name="Stolte C."/>
            <person name="Sykes S."/>
            <person name="Thomson T."/>
            <person name="Walk T."/>
            <person name="White J."/>
            <person name="Yandava C."/>
            <person name="Liu Y."/>
            <person name="Xu Q."/>
            <person name="Haas B."/>
            <person name="Nusbaum C."/>
            <person name="Birren B."/>
        </authorList>
    </citation>
    <scope>NUCLEOTIDE SEQUENCE [LARGE SCALE GENOMIC DNA]</scope>
    <source>
        <strain evidence="1 2">SV-16A-US</strain>
    </source>
</reference>
<organism evidence="1 2">
    <name type="scientific">Lactobacillus gasseri SV-16A-US</name>
    <dbReference type="NCBI Taxonomy" id="575604"/>
    <lineage>
        <taxon>Bacteria</taxon>
        <taxon>Bacillati</taxon>
        <taxon>Bacillota</taxon>
        <taxon>Bacilli</taxon>
        <taxon>Lactobacillales</taxon>
        <taxon>Lactobacillaceae</taxon>
        <taxon>Lactobacillus</taxon>
    </lineage>
</organism>
<sequence length="165" mass="19451">MINIMTKYEDNYGISPRVWSKAYLKRDLTEKATQLHKANIEFSVWRLSHKHKLGITDIHEDQNNSILHFSQYTTTEAAQSHSGYRVALFIDEANSYIPKYAGLSEIERKVANILFRQQKQLSIDSKQPEVLRKKAKENMRKLNPNYMRREKAKAHALCKERFLLR</sequence>